<name>E2C0F8_HARSA</name>
<organism evidence="3">
    <name type="scientific">Harpegnathos saltator</name>
    <name type="common">Jerdon's jumping ant</name>
    <dbReference type="NCBI Taxonomy" id="610380"/>
    <lineage>
        <taxon>Eukaryota</taxon>
        <taxon>Metazoa</taxon>
        <taxon>Ecdysozoa</taxon>
        <taxon>Arthropoda</taxon>
        <taxon>Hexapoda</taxon>
        <taxon>Insecta</taxon>
        <taxon>Pterygota</taxon>
        <taxon>Neoptera</taxon>
        <taxon>Endopterygota</taxon>
        <taxon>Hymenoptera</taxon>
        <taxon>Apocrita</taxon>
        <taxon>Aculeata</taxon>
        <taxon>Formicoidea</taxon>
        <taxon>Formicidae</taxon>
        <taxon>Ponerinae</taxon>
        <taxon>Ponerini</taxon>
        <taxon>Harpegnathos</taxon>
    </lineage>
</organism>
<accession>E2C0F8</accession>
<reference evidence="2 3" key="1">
    <citation type="journal article" date="2010" name="Science">
        <title>Genomic comparison of the ants Camponotus floridanus and Harpegnathos saltator.</title>
        <authorList>
            <person name="Bonasio R."/>
            <person name="Zhang G."/>
            <person name="Ye C."/>
            <person name="Mutti N.S."/>
            <person name="Fang X."/>
            <person name="Qin N."/>
            <person name="Donahue G."/>
            <person name="Yang P."/>
            <person name="Li Q."/>
            <person name="Li C."/>
            <person name="Zhang P."/>
            <person name="Huang Z."/>
            <person name="Berger S.L."/>
            <person name="Reinberg D."/>
            <person name="Wang J."/>
            <person name="Liebig J."/>
        </authorList>
    </citation>
    <scope>NUCLEOTIDE SEQUENCE [LARGE SCALE GENOMIC DNA]</scope>
    <source>
        <strain evidence="2 3">R22 G/1</strain>
    </source>
</reference>
<sequence>MRPVRRGGRKKFIKKLEYQLKHGKAYHPYLGIEPDNSAPDEEPPRSTKPPCPPESPQSPVPDLKANVRESYRVSGIDCDTIPRLPNIRRGFSPRDPRPAFYRRLHAEILHHYYGASTPPHTNRTRNGKPPTFDRLREHVRNSMT</sequence>
<evidence type="ECO:0000313" key="2">
    <source>
        <dbReference type="EMBL" id="EFN78571.1"/>
    </source>
</evidence>
<feature type="compositionally biased region" description="Pro residues" evidence="1">
    <location>
        <begin position="46"/>
        <end position="59"/>
    </location>
</feature>
<feature type="region of interest" description="Disordered" evidence="1">
    <location>
        <begin position="114"/>
        <end position="133"/>
    </location>
</feature>
<dbReference type="Proteomes" id="UP000008237">
    <property type="component" value="Unassembled WGS sequence"/>
</dbReference>
<protein>
    <submittedName>
        <fullName evidence="2">Uncharacterized protein</fullName>
    </submittedName>
</protein>
<gene>
    <name evidence="2" type="ORF">EAI_13500</name>
</gene>
<feature type="region of interest" description="Disordered" evidence="1">
    <location>
        <begin position="25"/>
        <end position="66"/>
    </location>
</feature>
<evidence type="ECO:0000313" key="3">
    <source>
        <dbReference type="Proteomes" id="UP000008237"/>
    </source>
</evidence>
<proteinExistence type="predicted"/>
<evidence type="ECO:0000256" key="1">
    <source>
        <dbReference type="SAM" id="MobiDB-lite"/>
    </source>
</evidence>
<dbReference type="EMBL" id="GL451780">
    <property type="protein sequence ID" value="EFN78571.1"/>
    <property type="molecule type" value="Genomic_DNA"/>
</dbReference>
<dbReference type="InParanoid" id="E2C0F8"/>
<keyword evidence="3" id="KW-1185">Reference proteome</keyword>
<dbReference type="AlphaFoldDB" id="E2C0F8"/>